<proteinExistence type="predicted"/>
<feature type="compositionally biased region" description="Basic and acidic residues" evidence="1">
    <location>
        <begin position="325"/>
        <end position="338"/>
    </location>
</feature>
<evidence type="ECO:0000313" key="3">
    <source>
        <dbReference type="Proteomes" id="UP000696413"/>
    </source>
</evidence>
<evidence type="ECO:0000256" key="1">
    <source>
        <dbReference type="SAM" id="MobiDB-lite"/>
    </source>
</evidence>
<feature type="compositionally biased region" description="Basic residues" evidence="1">
    <location>
        <begin position="417"/>
        <end position="428"/>
    </location>
</feature>
<feature type="compositionally biased region" description="Polar residues" evidence="1">
    <location>
        <begin position="339"/>
        <end position="358"/>
    </location>
</feature>
<reference evidence="2 3" key="1">
    <citation type="submission" date="2021-05" db="EMBL/GenBank/DDBJ databases">
        <title>Draft Genome Sequences of Clinical Respiratory Isolates of Mycobacterium goodii Recovered in Ireland.</title>
        <authorList>
            <person name="Flanagan P.R."/>
            <person name="Mok S."/>
            <person name="Roycroft E."/>
            <person name="Rogers T.R."/>
            <person name="Fitzgibbon M."/>
        </authorList>
    </citation>
    <scope>NUCLEOTIDE SEQUENCE [LARGE SCALE GENOMIC DNA]</scope>
    <source>
        <strain evidence="2 3">14IE55</strain>
    </source>
</reference>
<dbReference type="Proteomes" id="UP000696413">
    <property type="component" value="Unassembled WGS sequence"/>
</dbReference>
<name>A0ABS6HGW8_MYCGD</name>
<accession>A0ABS6HGW8</accession>
<feature type="compositionally biased region" description="Low complexity" evidence="1">
    <location>
        <begin position="297"/>
        <end position="323"/>
    </location>
</feature>
<protein>
    <submittedName>
        <fullName evidence="2">Uncharacterized protein</fullName>
    </submittedName>
</protein>
<feature type="compositionally biased region" description="Basic and acidic residues" evidence="1">
    <location>
        <begin position="393"/>
        <end position="407"/>
    </location>
</feature>
<organism evidence="2 3">
    <name type="scientific">Mycolicibacterium goodii</name>
    <name type="common">Mycobacterium goodii</name>
    <dbReference type="NCBI Taxonomy" id="134601"/>
    <lineage>
        <taxon>Bacteria</taxon>
        <taxon>Bacillati</taxon>
        <taxon>Actinomycetota</taxon>
        <taxon>Actinomycetes</taxon>
        <taxon>Mycobacteriales</taxon>
        <taxon>Mycobacteriaceae</taxon>
        <taxon>Mycolicibacterium</taxon>
    </lineage>
</organism>
<comment type="caution">
    <text evidence="2">The sequence shown here is derived from an EMBL/GenBank/DDBJ whole genome shotgun (WGS) entry which is preliminary data.</text>
</comment>
<evidence type="ECO:0000313" key="2">
    <source>
        <dbReference type="EMBL" id="MBU8821591.1"/>
    </source>
</evidence>
<gene>
    <name evidence="2" type="ORF">KL859_01730</name>
</gene>
<dbReference type="EMBL" id="JAHBOM010000001">
    <property type="protein sequence ID" value="MBU8821591.1"/>
    <property type="molecule type" value="Genomic_DNA"/>
</dbReference>
<keyword evidence="3" id="KW-1185">Reference proteome</keyword>
<feature type="region of interest" description="Disordered" evidence="1">
    <location>
        <begin position="297"/>
        <end position="428"/>
    </location>
</feature>
<sequence>MYARAHSAVLSTIAAAGIGAAAVAPVVVAPPPELDLPRIVHAPIELTASPALGALPLAFLRNQAQYCSVICPFIVQGLVTVPVGAALSPVAFLDSLGTTGSLTRAIGAAAASVTGPANAAAEGIILNDVDRVVPKAFNNLEIAVVQLLRVGAALADPATLPDAIDTARQTILDGLNQPLPGPGVPVPTETGARTLPEVVAVEAIKVAAAVAFQAGELVLLGVVQTADAAAQELARSGDPVRALSAAVEQAGDVLQTASKIVTDSVQTAATNIHNALGAPANPRTVTLDATPALTTKAATTQAGATPDSTTKTGAATTGATGTAEVKADSKSDATETDTKSGTAKSGTAQSDSTTSGSASKPVKASPTAKTGPVHKAVSDIGRALKSLTGSSTKAEKPQKSVSDKGTDDSGESGKTTQNKHTKSGKHAA</sequence>